<keyword evidence="1" id="KW-0472">Membrane</keyword>
<keyword evidence="3" id="KW-1185">Reference proteome</keyword>
<evidence type="ECO:0000313" key="3">
    <source>
        <dbReference type="Proteomes" id="UP001283361"/>
    </source>
</evidence>
<dbReference type="SUPFAM" id="SSF81321">
    <property type="entry name" value="Family A G protein-coupled receptor-like"/>
    <property type="match status" value="1"/>
</dbReference>
<sequence>MMGSHYVTYITITELFAAPVMYAAMACGAWTTAIISMERCICVLLPLKVKLFFTHRTTAVLLLGIFLYQAVVLFINFWAFSVKLETSQATNITNLVLDVSAFDERLNTLAYFYAITIPTVVCMCLNNMAPEYLTGMLRVYTPSRSLRSANDRTILVKPHKNYVAYGKRSFSYVAPTMWNRLPRYIRKSDSIESFKRQLKHHLFTTTYSRQ</sequence>
<gene>
    <name evidence="2" type="ORF">RRG08_045797</name>
</gene>
<dbReference type="Proteomes" id="UP001283361">
    <property type="component" value="Unassembled WGS sequence"/>
</dbReference>
<dbReference type="Gene3D" id="1.20.1070.10">
    <property type="entry name" value="Rhodopsin 7-helix transmembrane proteins"/>
    <property type="match status" value="1"/>
</dbReference>
<organism evidence="2 3">
    <name type="scientific">Elysia crispata</name>
    <name type="common">lettuce slug</name>
    <dbReference type="NCBI Taxonomy" id="231223"/>
    <lineage>
        <taxon>Eukaryota</taxon>
        <taxon>Metazoa</taxon>
        <taxon>Spiralia</taxon>
        <taxon>Lophotrochozoa</taxon>
        <taxon>Mollusca</taxon>
        <taxon>Gastropoda</taxon>
        <taxon>Heterobranchia</taxon>
        <taxon>Euthyneura</taxon>
        <taxon>Panpulmonata</taxon>
        <taxon>Sacoglossa</taxon>
        <taxon>Placobranchoidea</taxon>
        <taxon>Plakobranchidae</taxon>
        <taxon>Elysia</taxon>
    </lineage>
</organism>
<feature type="transmembrane region" description="Helical" evidence="1">
    <location>
        <begin position="59"/>
        <end position="80"/>
    </location>
</feature>
<evidence type="ECO:0000313" key="2">
    <source>
        <dbReference type="EMBL" id="KAK3796791.1"/>
    </source>
</evidence>
<keyword evidence="1" id="KW-0812">Transmembrane</keyword>
<protein>
    <submittedName>
        <fullName evidence="2">Uncharacterized protein</fullName>
    </submittedName>
</protein>
<accession>A0AAE1B0N7</accession>
<keyword evidence="1" id="KW-1133">Transmembrane helix</keyword>
<evidence type="ECO:0000256" key="1">
    <source>
        <dbReference type="SAM" id="Phobius"/>
    </source>
</evidence>
<name>A0AAE1B0N7_9GAST</name>
<feature type="transmembrane region" description="Helical" evidence="1">
    <location>
        <begin position="110"/>
        <end position="129"/>
    </location>
</feature>
<feature type="transmembrane region" description="Helical" evidence="1">
    <location>
        <begin position="20"/>
        <end position="47"/>
    </location>
</feature>
<dbReference type="AlphaFoldDB" id="A0AAE1B0N7"/>
<dbReference type="EMBL" id="JAWDGP010000847">
    <property type="protein sequence ID" value="KAK3796791.1"/>
    <property type="molecule type" value="Genomic_DNA"/>
</dbReference>
<comment type="caution">
    <text evidence="2">The sequence shown here is derived from an EMBL/GenBank/DDBJ whole genome shotgun (WGS) entry which is preliminary data.</text>
</comment>
<reference evidence="2" key="1">
    <citation type="journal article" date="2023" name="G3 (Bethesda)">
        <title>A reference genome for the long-term kleptoplast-retaining sea slug Elysia crispata morphotype clarki.</title>
        <authorList>
            <person name="Eastman K.E."/>
            <person name="Pendleton A.L."/>
            <person name="Shaikh M.A."/>
            <person name="Suttiyut T."/>
            <person name="Ogas R."/>
            <person name="Tomko P."/>
            <person name="Gavelis G."/>
            <person name="Widhalm J.R."/>
            <person name="Wisecaver J.H."/>
        </authorList>
    </citation>
    <scope>NUCLEOTIDE SEQUENCE</scope>
    <source>
        <strain evidence="2">ECLA1</strain>
    </source>
</reference>
<proteinExistence type="predicted"/>